<accession>A0ACA9KZN8</accession>
<comment type="caution">
    <text evidence="1">The sequence shown here is derived from an EMBL/GenBank/DDBJ whole genome shotgun (WGS) entry which is preliminary data.</text>
</comment>
<proteinExistence type="predicted"/>
<organism evidence="1 2">
    <name type="scientific">Scutellospora calospora</name>
    <dbReference type="NCBI Taxonomy" id="85575"/>
    <lineage>
        <taxon>Eukaryota</taxon>
        <taxon>Fungi</taxon>
        <taxon>Fungi incertae sedis</taxon>
        <taxon>Mucoromycota</taxon>
        <taxon>Glomeromycotina</taxon>
        <taxon>Glomeromycetes</taxon>
        <taxon>Diversisporales</taxon>
        <taxon>Gigasporaceae</taxon>
        <taxon>Scutellospora</taxon>
    </lineage>
</organism>
<evidence type="ECO:0000313" key="1">
    <source>
        <dbReference type="EMBL" id="CAG8502815.1"/>
    </source>
</evidence>
<dbReference type="Proteomes" id="UP000789860">
    <property type="component" value="Unassembled WGS sequence"/>
</dbReference>
<protein>
    <submittedName>
        <fullName evidence="1">2017_t:CDS:1</fullName>
    </submittedName>
</protein>
<dbReference type="EMBL" id="CAJVPM010003557">
    <property type="protein sequence ID" value="CAG8502815.1"/>
    <property type="molecule type" value="Genomic_DNA"/>
</dbReference>
<keyword evidence="2" id="KW-1185">Reference proteome</keyword>
<reference evidence="1" key="1">
    <citation type="submission" date="2021-06" db="EMBL/GenBank/DDBJ databases">
        <authorList>
            <person name="Kallberg Y."/>
            <person name="Tangrot J."/>
            <person name="Rosling A."/>
        </authorList>
    </citation>
    <scope>NUCLEOTIDE SEQUENCE</scope>
    <source>
        <strain evidence="1">AU212A</strain>
    </source>
</reference>
<gene>
    <name evidence="1" type="ORF">SCALOS_LOCUS3319</name>
</gene>
<evidence type="ECO:0000313" key="2">
    <source>
        <dbReference type="Proteomes" id="UP000789860"/>
    </source>
</evidence>
<name>A0ACA9KZN8_9GLOM</name>
<sequence>MSSFPTIYKNENLDHDIIITNDNDRIDTTSPSSPLLPSNFNSNAKLPSYYRWLILLGFSLLTLSSACLWITFAPCLYIFMSYFSQTPSSINSLSSVYMIMFPILLIPSIKFFNKYGIKTSIIFGAFLNALGAFLRYLGTLNKSYIGFWILFLGQTIDSIAQLFMLSVPSKLANIWFSEFGEQNFATSVGVTANSAGVAIGHNAVECERTNSLSTTKPSDSNISYYLNDRPFMILTLSYGIVTGGEYALSTLLSQMILPVFKTLDEVTIINYQKKKNDEKTSLILYYQKKKMMRKHH</sequence>